<evidence type="ECO:0000256" key="5">
    <source>
        <dbReference type="ARBA" id="ARBA00022989"/>
    </source>
</evidence>
<keyword evidence="3" id="KW-1003">Cell membrane</keyword>
<comment type="similarity">
    <text evidence="2">Belongs to the UPF0073 (Hly-III) family.</text>
</comment>
<feature type="transmembrane region" description="Helical" evidence="8">
    <location>
        <begin position="109"/>
        <end position="129"/>
    </location>
</feature>
<evidence type="ECO:0000313" key="10">
    <source>
        <dbReference type="Proteomes" id="UP000011651"/>
    </source>
</evidence>
<organism evidence="9 10">
    <name type="scientific">Vreelandella titanicae BH1</name>
    <dbReference type="NCBI Taxonomy" id="1204738"/>
    <lineage>
        <taxon>Bacteria</taxon>
        <taxon>Pseudomonadati</taxon>
        <taxon>Pseudomonadota</taxon>
        <taxon>Gammaproteobacteria</taxon>
        <taxon>Oceanospirillales</taxon>
        <taxon>Halomonadaceae</taxon>
        <taxon>Vreelandella</taxon>
    </lineage>
</organism>
<dbReference type="PATRIC" id="fig|1204738.3.peg.571"/>
<protein>
    <submittedName>
        <fullName evidence="9">HylII</fullName>
    </submittedName>
</protein>
<dbReference type="EMBL" id="AOPO01000001">
    <property type="protein sequence ID" value="ELY22728.1"/>
    <property type="molecule type" value="Genomic_DNA"/>
</dbReference>
<feature type="transmembrane region" description="Helical" evidence="8">
    <location>
        <begin position="48"/>
        <end position="69"/>
    </location>
</feature>
<evidence type="ECO:0000256" key="3">
    <source>
        <dbReference type="ARBA" id="ARBA00022475"/>
    </source>
</evidence>
<evidence type="ECO:0000256" key="1">
    <source>
        <dbReference type="ARBA" id="ARBA00004651"/>
    </source>
</evidence>
<feature type="binding site" evidence="7">
    <location>
        <position position="96"/>
    </location>
    <ligand>
        <name>Zn(2+)</name>
        <dbReference type="ChEBI" id="CHEBI:29105"/>
    </ligand>
</feature>
<keyword evidence="7" id="KW-0862">Zinc</keyword>
<dbReference type="GO" id="GO:0046872">
    <property type="term" value="F:metal ion binding"/>
    <property type="evidence" value="ECO:0007669"/>
    <property type="project" value="UniProtKB-KW"/>
</dbReference>
<dbReference type="GO" id="GO:0005886">
    <property type="term" value="C:plasma membrane"/>
    <property type="evidence" value="ECO:0007669"/>
    <property type="project" value="UniProtKB-SubCell"/>
</dbReference>
<gene>
    <name evidence="9" type="ORF">HALTITAN_0374</name>
</gene>
<evidence type="ECO:0000313" key="9">
    <source>
        <dbReference type="EMBL" id="ELY22728.1"/>
    </source>
</evidence>
<keyword evidence="5 8" id="KW-1133">Transmembrane helix</keyword>
<feature type="transmembrane region" description="Helical" evidence="8">
    <location>
        <begin position="191"/>
        <end position="211"/>
    </location>
</feature>
<evidence type="ECO:0000256" key="8">
    <source>
        <dbReference type="SAM" id="Phobius"/>
    </source>
</evidence>
<feature type="transmembrane region" description="Helical" evidence="8">
    <location>
        <begin position="135"/>
        <end position="157"/>
    </location>
</feature>
<dbReference type="Proteomes" id="UP000011651">
    <property type="component" value="Unassembled WGS sequence"/>
</dbReference>
<feature type="binding site" evidence="7">
    <location>
        <position position="222"/>
    </location>
    <ligand>
        <name>Zn(2+)</name>
        <dbReference type="ChEBI" id="CHEBI:29105"/>
    </ligand>
</feature>
<dbReference type="GO" id="GO:0140911">
    <property type="term" value="F:pore-forming activity"/>
    <property type="evidence" value="ECO:0007669"/>
    <property type="project" value="InterPro"/>
</dbReference>
<keyword evidence="4 8" id="KW-0812">Transmembrane</keyword>
<proteinExistence type="inferred from homology"/>
<dbReference type="Pfam" id="PF03006">
    <property type="entry name" value="HlyIII"/>
    <property type="match status" value="1"/>
</dbReference>
<dbReference type="InterPro" id="IPR004254">
    <property type="entry name" value="AdipoR/HlyIII-related"/>
</dbReference>
<sequence length="247" mass="27468">MACEERSRMNAVSKEQYKQYKQQRENLPEEQGEFSVFEEWLHSITHGIGAVLSLVGMVVLLVAASYAAHVDPWKIVSLSLYGTTLVLLYTASTLYHGIPHRRWKQRFQLLDHCAIYLLIAGTYTPFLLVNMRGTTGWVLFAAVWSLALVGIACILLWPQRFSILRVAIYLLMGWMIVLASGEMAASLSTTGIALLAAGGITYTLGVIFYAVRAIPYNHAIWHLFVVAGSICHYFAVYSAVLPHVSAA</sequence>
<keyword evidence="7" id="KW-0479">Metal-binding</keyword>
<evidence type="ECO:0000256" key="2">
    <source>
        <dbReference type="ARBA" id="ARBA00008488"/>
    </source>
</evidence>
<name>L9UET3_9GAMM</name>
<dbReference type="PANTHER" id="PTHR20855">
    <property type="entry name" value="ADIPOR/PROGESTIN RECEPTOR-RELATED"/>
    <property type="match status" value="1"/>
</dbReference>
<accession>L9UET3</accession>
<dbReference type="NCBIfam" id="TIGR01065">
    <property type="entry name" value="hlyIII"/>
    <property type="match status" value="1"/>
</dbReference>
<comment type="subcellular location">
    <subcellularLocation>
        <location evidence="1">Cell membrane</location>
        <topology evidence="1">Multi-pass membrane protein</topology>
    </subcellularLocation>
</comment>
<feature type="binding site" evidence="7">
    <location>
        <position position="218"/>
    </location>
    <ligand>
        <name>Zn(2+)</name>
        <dbReference type="ChEBI" id="CHEBI:29105"/>
    </ligand>
</feature>
<dbReference type="AlphaFoldDB" id="L9UET3"/>
<feature type="transmembrane region" description="Helical" evidence="8">
    <location>
        <begin position="223"/>
        <end position="244"/>
    </location>
</feature>
<dbReference type="InterPro" id="IPR005744">
    <property type="entry name" value="Hy-lIII"/>
</dbReference>
<evidence type="ECO:0000256" key="4">
    <source>
        <dbReference type="ARBA" id="ARBA00022692"/>
    </source>
</evidence>
<comment type="caution">
    <text evidence="9">The sequence shown here is derived from an EMBL/GenBank/DDBJ whole genome shotgun (WGS) entry which is preliminary data.</text>
</comment>
<feature type="transmembrane region" description="Helical" evidence="8">
    <location>
        <begin position="75"/>
        <end position="97"/>
    </location>
</feature>
<feature type="transmembrane region" description="Helical" evidence="8">
    <location>
        <begin position="166"/>
        <end position="185"/>
    </location>
</feature>
<keyword evidence="6 8" id="KW-0472">Membrane</keyword>
<evidence type="ECO:0000256" key="7">
    <source>
        <dbReference type="PIRSR" id="PIRSR604254-1"/>
    </source>
</evidence>
<evidence type="ECO:0000256" key="6">
    <source>
        <dbReference type="ARBA" id="ARBA00023136"/>
    </source>
</evidence>
<reference evidence="9 10" key="1">
    <citation type="journal article" date="2013" name="Genome Announc.">
        <title>Draft Genome of the Marine Gammaproteobacterium Halomonas titanicae.</title>
        <authorList>
            <person name="Sanchez-Porro C."/>
            <person name="de la Haba R.R."/>
            <person name="Cruz-Hernandez N."/>
            <person name="Gonzalez J.M."/>
            <person name="Reyes-Guirao C."/>
            <person name="Navarro-Sampedro L."/>
            <person name="Carballo M."/>
            <person name="Ventosa A."/>
        </authorList>
    </citation>
    <scope>NUCLEOTIDE SEQUENCE [LARGE SCALE GENOMIC DNA]</scope>
    <source>
        <strain evidence="9 10">BH1</strain>
    </source>
</reference>
<dbReference type="PANTHER" id="PTHR20855:SF3">
    <property type="entry name" value="LD03007P"/>
    <property type="match status" value="1"/>
</dbReference>